<accession>A0A6V8PQR1</accession>
<dbReference type="AlphaFoldDB" id="A0A6V8PQR1"/>
<name>A0A6V8PQR1_9ACTN</name>
<dbReference type="EMBL" id="BLSB01000040">
    <property type="protein sequence ID" value="GFP34989.1"/>
    <property type="molecule type" value="Genomic_DNA"/>
</dbReference>
<evidence type="ECO:0000313" key="3">
    <source>
        <dbReference type="Proteomes" id="UP000576480"/>
    </source>
</evidence>
<gene>
    <name evidence="2" type="ORF">HKBW3S43_00781</name>
</gene>
<dbReference type="Proteomes" id="UP000576480">
    <property type="component" value="Unassembled WGS sequence"/>
</dbReference>
<organism evidence="2 3">
    <name type="scientific">Candidatus Hakubella thermalkaliphila</name>
    <dbReference type="NCBI Taxonomy" id="2754717"/>
    <lineage>
        <taxon>Bacteria</taxon>
        <taxon>Bacillati</taxon>
        <taxon>Actinomycetota</taxon>
        <taxon>Actinomycetota incertae sedis</taxon>
        <taxon>Candidatus Hakubellales</taxon>
        <taxon>Candidatus Hakubellaceae</taxon>
        <taxon>Candidatus Hakubella</taxon>
    </lineage>
</organism>
<proteinExistence type="predicted"/>
<sequence length="279" mass="31410">MAHQASTKWSTGWTALSHFRAYRCSGTRYGSNPERRLRLYVQGDKGWQQVGDDRVEDKHPDSADISTYVWGKQQVGVRIEIEDRDGPEFGINLTRVNFEGTAQGSTYALELGTPEPIYLGAETLSKLTTFGREYVSTRLSDGTIILRPVGVVTGSSPSEAVIQYEKLHPAHYRVHLEAPSDGVLAFRESYSPYWDAGGRKPFVVDYYANGYFFSAGTYDFIVQHQPDTVYRLSLAFVTLVPIPLFGIASALAFRQARMYRHVRLMAIRGHGQETNTRKN</sequence>
<protein>
    <submittedName>
        <fullName evidence="2">Uncharacterized protein</fullName>
    </submittedName>
</protein>
<comment type="caution">
    <text evidence="2">The sequence shown here is derived from an EMBL/GenBank/DDBJ whole genome shotgun (WGS) entry which is preliminary data.</text>
</comment>
<keyword evidence="1" id="KW-0472">Membrane</keyword>
<keyword evidence="1" id="KW-1133">Transmembrane helix</keyword>
<keyword evidence="1" id="KW-0812">Transmembrane</keyword>
<reference evidence="2 3" key="1">
    <citation type="journal article" date="2020" name="Front. Microbiol.">
        <title>Single-cell genomics of novel Actinobacteria with the Wood-Ljungdahl pathway discovered in a serpentinizing system.</title>
        <authorList>
            <person name="Merino N."/>
            <person name="Kawai M."/>
            <person name="Boyd E.S."/>
            <person name="Colman D.R."/>
            <person name="McGlynn S.E."/>
            <person name="Nealson K.H."/>
            <person name="Kurokawa K."/>
            <person name="Hongoh Y."/>
        </authorList>
    </citation>
    <scope>NUCLEOTIDE SEQUENCE [LARGE SCALE GENOMIC DNA]</scope>
    <source>
        <strain evidence="2 3">S43</strain>
    </source>
</reference>
<dbReference type="RefSeq" id="WP_176229673.1">
    <property type="nucleotide sequence ID" value="NZ_BLSB01000040.1"/>
</dbReference>
<evidence type="ECO:0000313" key="2">
    <source>
        <dbReference type="EMBL" id="GFP34989.1"/>
    </source>
</evidence>
<feature type="transmembrane region" description="Helical" evidence="1">
    <location>
        <begin position="232"/>
        <end position="253"/>
    </location>
</feature>
<evidence type="ECO:0000256" key="1">
    <source>
        <dbReference type="SAM" id="Phobius"/>
    </source>
</evidence>